<protein>
    <submittedName>
        <fullName evidence="3">YceI family protein</fullName>
    </submittedName>
</protein>
<feature type="chain" id="PRO_5046079536" evidence="1">
    <location>
        <begin position="20"/>
        <end position="190"/>
    </location>
</feature>
<dbReference type="SMART" id="SM00867">
    <property type="entry name" value="YceI"/>
    <property type="match status" value="1"/>
</dbReference>
<proteinExistence type="predicted"/>
<dbReference type="PANTHER" id="PTHR34406">
    <property type="entry name" value="PROTEIN YCEI"/>
    <property type="match status" value="1"/>
</dbReference>
<feature type="domain" description="Lipid/polyisoprenoid-binding YceI-like" evidence="2">
    <location>
        <begin position="23"/>
        <end position="187"/>
    </location>
</feature>
<accession>A0ABT7FDM9</accession>
<dbReference type="Proteomes" id="UP001227126">
    <property type="component" value="Unassembled WGS sequence"/>
</dbReference>
<evidence type="ECO:0000313" key="4">
    <source>
        <dbReference type="Proteomes" id="UP001227126"/>
    </source>
</evidence>
<feature type="signal peptide" evidence="1">
    <location>
        <begin position="1"/>
        <end position="19"/>
    </location>
</feature>
<dbReference type="InterPro" id="IPR007372">
    <property type="entry name" value="Lipid/polyisoprenoid-bd_YceI"/>
</dbReference>
<reference evidence="3 4" key="1">
    <citation type="submission" date="2023-05" db="EMBL/GenBank/DDBJ databases">
        <title>Sedimentitalea sp. nov. JM2-8.</title>
        <authorList>
            <person name="Huang J."/>
        </authorList>
    </citation>
    <scope>NUCLEOTIDE SEQUENCE [LARGE SCALE GENOMIC DNA]</scope>
    <source>
        <strain evidence="3 4">JM2-8</strain>
    </source>
</reference>
<name>A0ABT7FDM9_9RHOB</name>
<dbReference type="PANTHER" id="PTHR34406:SF1">
    <property type="entry name" value="PROTEIN YCEI"/>
    <property type="match status" value="1"/>
</dbReference>
<sequence>MKKALFGLSLTILAAPLSAETGRYVLDPSHSQVLFQYEHLGYSTTWGLFSGFSGEIEFHPDDPAASSVTVSIPVMSMMTGWQERFETFMADGFFGATEQDMITFRSTHITITGENRADIAGDLSMNGITRPVVLDARLNQMGPHPIENRAWVGFDATATLIRSDFDLGQFAPFVGDEVKVQISIEAGKAE</sequence>
<dbReference type="EMBL" id="JASNJE010000006">
    <property type="protein sequence ID" value="MDK3072929.1"/>
    <property type="molecule type" value="Genomic_DNA"/>
</dbReference>
<keyword evidence="4" id="KW-1185">Reference proteome</keyword>
<organism evidence="3 4">
    <name type="scientific">Sedimentitalea xiamensis</name>
    <dbReference type="NCBI Taxonomy" id="3050037"/>
    <lineage>
        <taxon>Bacteria</taxon>
        <taxon>Pseudomonadati</taxon>
        <taxon>Pseudomonadota</taxon>
        <taxon>Alphaproteobacteria</taxon>
        <taxon>Rhodobacterales</taxon>
        <taxon>Paracoccaceae</taxon>
        <taxon>Sedimentitalea</taxon>
    </lineage>
</organism>
<dbReference type="Pfam" id="PF04264">
    <property type="entry name" value="YceI"/>
    <property type="match status" value="1"/>
</dbReference>
<dbReference type="InterPro" id="IPR036761">
    <property type="entry name" value="TTHA0802/YceI-like_sf"/>
</dbReference>
<dbReference type="RefSeq" id="WP_284484869.1">
    <property type="nucleotide sequence ID" value="NZ_JASNJE010000006.1"/>
</dbReference>
<evidence type="ECO:0000259" key="2">
    <source>
        <dbReference type="SMART" id="SM00867"/>
    </source>
</evidence>
<evidence type="ECO:0000256" key="1">
    <source>
        <dbReference type="SAM" id="SignalP"/>
    </source>
</evidence>
<comment type="caution">
    <text evidence="3">The sequence shown here is derived from an EMBL/GenBank/DDBJ whole genome shotgun (WGS) entry which is preliminary data.</text>
</comment>
<dbReference type="Gene3D" id="2.40.128.110">
    <property type="entry name" value="Lipid/polyisoprenoid-binding, YceI-like"/>
    <property type="match status" value="1"/>
</dbReference>
<dbReference type="SUPFAM" id="SSF101874">
    <property type="entry name" value="YceI-like"/>
    <property type="match status" value="1"/>
</dbReference>
<gene>
    <name evidence="3" type="ORF">QO034_07385</name>
</gene>
<evidence type="ECO:0000313" key="3">
    <source>
        <dbReference type="EMBL" id="MDK3072929.1"/>
    </source>
</evidence>
<keyword evidence="1" id="KW-0732">Signal</keyword>